<dbReference type="InterPro" id="IPR017946">
    <property type="entry name" value="PLC-like_Pdiesterase_TIM-brl"/>
</dbReference>
<proteinExistence type="predicted"/>
<dbReference type="SUPFAM" id="SSF51695">
    <property type="entry name" value="PLC-like phosphodiesterases"/>
    <property type="match status" value="1"/>
</dbReference>
<gene>
    <name evidence="2" type="ORF">E4656_12670</name>
</gene>
<feature type="domain" description="GP-PDE" evidence="1">
    <location>
        <begin position="1"/>
        <end position="239"/>
    </location>
</feature>
<comment type="caution">
    <text evidence="2">The sequence shown here is derived from an EMBL/GenBank/DDBJ whole genome shotgun (WGS) entry which is preliminary data.</text>
</comment>
<dbReference type="PANTHER" id="PTHR46211">
    <property type="entry name" value="GLYCEROPHOSPHORYL DIESTER PHOSPHODIESTERASE"/>
    <property type="match status" value="1"/>
</dbReference>
<protein>
    <submittedName>
        <fullName evidence="2">Glycerophosphoryl diester phosphodiesterase</fullName>
    </submittedName>
</protein>
<dbReference type="GO" id="GO:0006629">
    <property type="term" value="P:lipid metabolic process"/>
    <property type="evidence" value="ECO:0007669"/>
    <property type="project" value="InterPro"/>
</dbReference>
<dbReference type="PANTHER" id="PTHR46211:SF1">
    <property type="entry name" value="GLYCEROPHOSPHODIESTER PHOSPHODIESTERASE, CYTOPLASMIC"/>
    <property type="match status" value="1"/>
</dbReference>
<dbReference type="EMBL" id="SRMF01000005">
    <property type="protein sequence ID" value="TGG92326.1"/>
    <property type="molecule type" value="Genomic_DNA"/>
</dbReference>
<accession>A0A4Z0W9W1</accession>
<organism evidence="2 3">
    <name type="scientific">Natronospirillum operosum</name>
    <dbReference type="NCBI Taxonomy" id="2759953"/>
    <lineage>
        <taxon>Bacteria</taxon>
        <taxon>Pseudomonadati</taxon>
        <taxon>Pseudomonadota</taxon>
        <taxon>Gammaproteobacteria</taxon>
        <taxon>Oceanospirillales</taxon>
        <taxon>Natronospirillaceae</taxon>
        <taxon>Natronospirillum</taxon>
    </lineage>
</organism>
<evidence type="ECO:0000313" key="2">
    <source>
        <dbReference type="EMBL" id="TGG92326.1"/>
    </source>
</evidence>
<dbReference type="GO" id="GO:0008081">
    <property type="term" value="F:phosphoric diester hydrolase activity"/>
    <property type="evidence" value="ECO:0007669"/>
    <property type="project" value="InterPro"/>
</dbReference>
<dbReference type="AlphaFoldDB" id="A0A4Z0W9W1"/>
<dbReference type="PROSITE" id="PS51704">
    <property type="entry name" value="GP_PDE"/>
    <property type="match status" value="1"/>
</dbReference>
<dbReference type="Gene3D" id="3.20.20.190">
    <property type="entry name" value="Phosphatidylinositol (PI) phosphodiesterase"/>
    <property type="match status" value="1"/>
</dbReference>
<reference evidence="2 3" key="1">
    <citation type="submission" date="2019-04" db="EMBL/GenBank/DDBJ databases">
        <title>Natronospirillum operosus gen. nov., sp. nov., a haloalkaliphilic satellite isolated from decaying biomass of laboratory culture of cyanobacterium Geitlerinema sp. and proposal of Natronospirillaceae fam. nov. and Saccharospirillaceae fam. nov.</title>
        <authorList>
            <person name="Kevbrin V."/>
            <person name="Boltyanskaya Y."/>
            <person name="Koziaeva V."/>
            <person name="Grouzdev D.S."/>
            <person name="Park M."/>
            <person name="Cho J."/>
        </authorList>
    </citation>
    <scope>NUCLEOTIDE SEQUENCE [LARGE SCALE GENOMIC DNA]</scope>
    <source>
        <strain evidence="2 3">G-116</strain>
    </source>
</reference>
<name>A0A4Z0W9W1_9GAMM</name>
<dbReference type="InterPro" id="IPR030395">
    <property type="entry name" value="GP_PDE_dom"/>
</dbReference>
<dbReference type="Pfam" id="PF03009">
    <property type="entry name" value="GDPD"/>
    <property type="match status" value="1"/>
</dbReference>
<dbReference type="Proteomes" id="UP000297475">
    <property type="component" value="Unassembled WGS sequence"/>
</dbReference>
<sequence length="239" mass="26224">MEFIAHRGLSGAAPENTAAAFNEAASLGFRNVELDVLFTADDVPVVCHDDDLNRFGHQVLVSQQPWTTLQTLDMGSWYGPSFHGERLLTLDAALDQLSRQFDCINIELKPELNGHLTGPRSLRLTEQLARARAQGLALLMSSFDPRLVSWCQQHCPELPRAVLVEGPLTRAHEQLADLTGASAVHLDNDYLKAEDISRIKAQGLTARAYTVNEPARARALKQWGCDGIFTDILSPGSAP</sequence>
<evidence type="ECO:0000259" key="1">
    <source>
        <dbReference type="PROSITE" id="PS51704"/>
    </source>
</evidence>
<evidence type="ECO:0000313" key="3">
    <source>
        <dbReference type="Proteomes" id="UP000297475"/>
    </source>
</evidence>
<keyword evidence="3" id="KW-1185">Reference proteome</keyword>
<dbReference type="RefSeq" id="WP_135483660.1">
    <property type="nucleotide sequence ID" value="NZ_SRMF01000005.1"/>
</dbReference>
<dbReference type="OrthoDB" id="384721at2"/>